<reference evidence="2" key="1">
    <citation type="submission" date="2016-11" db="UniProtKB">
        <authorList>
            <consortium name="WormBaseParasite"/>
        </authorList>
    </citation>
    <scope>IDENTIFICATION</scope>
    <source>
        <strain evidence="2">pt0022</strain>
    </source>
</reference>
<feature type="signal peptide" evidence="1">
    <location>
        <begin position="1"/>
        <end position="22"/>
    </location>
</feature>
<dbReference type="STRING" id="6293.A0A1I8EAD6"/>
<protein>
    <submittedName>
        <fullName evidence="2">Uncharacterized protein</fullName>
    </submittedName>
</protein>
<dbReference type="AlphaFoldDB" id="A0A1I8EAD6"/>
<keyword evidence="1" id="KW-0732">Signal</keyword>
<sequence length="92" mass="10828">MFSIRLLMMLTMILNGVDYSHSTSQKDDMNIGNRSNFRVAELDNEQIVRKASPSKAENDDLRFNETIERCFEIQSEKLLLQFSIVKDWIRKN</sequence>
<evidence type="ECO:0000256" key="1">
    <source>
        <dbReference type="SAM" id="SignalP"/>
    </source>
</evidence>
<proteinExistence type="predicted"/>
<dbReference type="WBParaSite" id="maker-PairedContig_1207-snap-gene-0.18-mRNA-1">
    <property type="protein sequence ID" value="maker-PairedContig_1207-snap-gene-0.18-mRNA-1"/>
    <property type="gene ID" value="maker-PairedContig_1207-snap-gene-0.18"/>
</dbReference>
<accession>A0A1I8EAD6</accession>
<evidence type="ECO:0000313" key="2">
    <source>
        <dbReference type="WBParaSite" id="maker-PairedContig_1207-snap-gene-0.18-mRNA-1"/>
    </source>
</evidence>
<name>A0A1I8EAD6_WUCBA</name>
<feature type="chain" id="PRO_5009318057" evidence="1">
    <location>
        <begin position="23"/>
        <end position="92"/>
    </location>
</feature>
<organism evidence="2">
    <name type="scientific">Wuchereria bancrofti</name>
    <dbReference type="NCBI Taxonomy" id="6293"/>
    <lineage>
        <taxon>Eukaryota</taxon>
        <taxon>Metazoa</taxon>
        <taxon>Ecdysozoa</taxon>
        <taxon>Nematoda</taxon>
        <taxon>Chromadorea</taxon>
        <taxon>Rhabditida</taxon>
        <taxon>Spirurina</taxon>
        <taxon>Spiruromorpha</taxon>
        <taxon>Filarioidea</taxon>
        <taxon>Onchocercidae</taxon>
        <taxon>Wuchereria</taxon>
    </lineage>
</organism>